<reference evidence="2 3" key="1">
    <citation type="submission" date="2017-06" db="EMBL/GenBank/DDBJ databases">
        <authorList>
            <person name="Kim H.J."/>
            <person name="Triplett B.A."/>
        </authorList>
    </citation>
    <scope>NUCLEOTIDE SEQUENCE [LARGE SCALE GENOMIC DNA]</scope>
    <source>
        <strain evidence="2 3">DSM 29339</strain>
    </source>
</reference>
<organism evidence="2 3">
    <name type="scientific">Tropicimonas sediminicola</name>
    <dbReference type="NCBI Taxonomy" id="1031541"/>
    <lineage>
        <taxon>Bacteria</taxon>
        <taxon>Pseudomonadati</taxon>
        <taxon>Pseudomonadota</taxon>
        <taxon>Alphaproteobacteria</taxon>
        <taxon>Rhodobacterales</taxon>
        <taxon>Roseobacteraceae</taxon>
        <taxon>Tropicimonas</taxon>
    </lineage>
</organism>
<dbReference type="Proteomes" id="UP000198426">
    <property type="component" value="Unassembled WGS sequence"/>
</dbReference>
<evidence type="ECO:0008006" key="4">
    <source>
        <dbReference type="Google" id="ProtNLM"/>
    </source>
</evidence>
<evidence type="ECO:0000313" key="3">
    <source>
        <dbReference type="Proteomes" id="UP000198426"/>
    </source>
</evidence>
<accession>A0A239C2I7</accession>
<feature type="region of interest" description="Disordered" evidence="1">
    <location>
        <begin position="98"/>
        <end position="133"/>
    </location>
</feature>
<dbReference type="InterPro" id="IPR008912">
    <property type="entry name" value="Uncharacterised_CoxE"/>
</dbReference>
<protein>
    <recommendedName>
        <fullName evidence="4">VWFA domain-containing protein</fullName>
    </recommendedName>
</protein>
<dbReference type="OrthoDB" id="9790469at2"/>
<dbReference type="EMBL" id="FZOY01000001">
    <property type="protein sequence ID" value="SNS14340.1"/>
    <property type="molecule type" value="Genomic_DNA"/>
</dbReference>
<gene>
    <name evidence="2" type="ORF">SAMN05421757_10151</name>
</gene>
<name>A0A239C2I7_9RHOB</name>
<dbReference type="RefSeq" id="WP_089230554.1">
    <property type="nucleotide sequence ID" value="NZ_FZOY01000001.1"/>
</dbReference>
<feature type="compositionally biased region" description="Basic and acidic residues" evidence="1">
    <location>
        <begin position="101"/>
        <end position="133"/>
    </location>
</feature>
<dbReference type="AlphaFoldDB" id="A0A239C2I7"/>
<dbReference type="InterPro" id="IPR011195">
    <property type="entry name" value="UCP010256"/>
</dbReference>
<dbReference type="SUPFAM" id="SSF53300">
    <property type="entry name" value="vWA-like"/>
    <property type="match status" value="1"/>
</dbReference>
<keyword evidence="3" id="KW-1185">Reference proteome</keyword>
<evidence type="ECO:0000313" key="2">
    <source>
        <dbReference type="EMBL" id="SNS14340.1"/>
    </source>
</evidence>
<dbReference type="CDD" id="cd00198">
    <property type="entry name" value="vWFA"/>
    <property type="match status" value="1"/>
</dbReference>
<dbReference type="PIRSF" id="PIRSF010256">
    <property type="entry name" value="CoxE_vWa"/>
    <property type="match status" value="1"/>
</dbReference>
<dbReference type="InterPro" id="IPR036465">
    <property type="entry name" value="vWFA_dom_sf"/>
</dbReference>
<dbReference type="PANTHER" id="PTHR39338">
    <property type="entry name" value="BLL5662 PROTEIN-RELATED"/>
    <property type="match status" value="1"/>
</dbReference>
<dbReference type="PANTHER" id="PTHR39338:SF6">
    <property type="entry name" value="BLL5662 PROTEIN"/>
    <property type="match status" value="1"/>
</dbReference>
<sequence length="410" mass="45936">MTAARRPGEVDGRLVENIVHFTRALRKAGVKVGTAQVENAVRAVEAAGFTHRVDFYHTLRATLINRASDLEIYHQIFAMFWRDPDFLEHMIHMLSPALRGQPEDTRPKAAERRASDALGDRPERPPPKKDRQEIEIEAHLNWSDTERLRAMDFEQMSAAELAEATRAIRSLRLPVPPIRTRRQAPAPHGRHPDIHATLRRSLRRGGEIDRLSTTRPRQRPPDLVALCDISGSMSVYSRMLMHFLHALGQSQDGAWGRIHSFTFGTRLSNVTRALHHKDPDLALEAVGREAQDWRGGTRIGEALERFNKDWSRRVLGRGAVVLLISDGLERGDPDLLNQQAERLALSCRHLIWLNPLLRFDGFAPQAGGIRALLPHVDSFAACHSLDTLADLSSALTGAGHKTRLLAGLDS</sequence>
<dbReference type="Pfam" id="PF05762">
    <property type="entry name" value="VWA_CoxE"/>
    <property type="match status" value="1"/>
</dbReference>
<proteinExistence type="predicted"/>
<evidence type="ECO:0000256" key="1">
    <source>
        <dbReference type="SAM" id="MobiDB-lite"/>
    </source>
</evidence>
<dbReference type="Gene3D" id="3.40.50.410">
    <property type="entry name" value="von Willebrand factor, type A domain"/>
    <property type="match status" value="1"/>
</dbReference>